<evidence type="ECO:0000313" key="3">
    <source>
        <dbReference type="Proteomes" id="UP000799444"/>
    </source>
</evidence>
<gene>
    <name evidence="2" type="ORF">EJ04DRAFT_494641</name>
</gene>
<proteinExistence type="predicted"/>
<feature type="compositionally biased region" description="Basic residues" evidence="1">
    <location>
        <begin position="83"/>
        <end position="99"/>
    </location>
</feature>
<accession>A0A9P4V2Y7</accession>
<feature type="region of interest" description="Disordered" evidence="1">
    <location>
        <begin position="236"/>
        <end position="401"/>
    </location>
</feature>
<dbReference type="OrthoDB" id="3933088at2759"/>
<dbReference type="EMBL" id="ML996156">
    <property type="protein sequence ID" value="KAF2733800.1"/>
    <property type="molecule type" value="Genomic_DNA"/>
</dbReference>
<dbReference type="Proteomes" id="UP000799444">
    <property type="component" value="Unassembled WGS sequence"/>
</dbReference>
<organism evidence="2 3">
    <name type="scientific">Polyplosphaeria fusca</name>
    <dbReference type="NCBI Taxonomy" id="682080"/>
    <lineage>
        <taxon>Eukaryota</taxon>
        <taxon>Fungi</taxon>
        <taxon>Dikarya</taxon>
        <taxon>Ascomycota</taxon>
        <taxon>Pezizomycotina</taxon>
        <taxon>Dothideomycetes</taxon>
        <taxon>Pleosporomycetidae</taxon>
        <taxon>Pleosporales</taxon>
        <taxon>Tetraplosphaeriaceae</taxon>
        <taxon>Polyplosphaeria</taxon>
    </lineage>
</organism>
<feature type="region of interest" description="Disordered" evidence="1">
    <location>
        <begin position="63"/>
        <end position="139"/>
    </location>
</feature>
<feature type="compositionally biased region" description="Basic residues" evidence="1">
    <location>
        <begin position="392"/>
        <end position="401"/>
    </location>
</feature>
<name>A0A9P4V2Y7_9PLEO</name>
<feature type="compositionally biased region" description="Acidic residues" evidence="1">
    <location>
        <begin position="181"/>
        <end position="194"/>
    </location>
</feature>
<feature type="compositionally biased region" description="Basic and acidic residues" evidence="1">
    <location>
        <begin position="122"/>
        <end position="134"/>
    </location>
</feature>
<reference evidence="2" key="1">
    <citation type="journal article" date="2020" name="Stud. Mycol.">
        <title>101 Dothideomycetes genomes: a test case for predicting lifestyles and emergence of pathogens.</title>
        <authorList>
            <person name="Haridas S."/>
            <person name="Albert R."/>
            <person name="Binder M."/>
            <person name="Bloem J."/>
            <person name="Labutti K."/>
            <person name="Salamov A."/>
            <person name="Andreopoulos B."/>
            <person name="Baker S."/>
            <person name="Barry K."/>
            <person name="Bills G."/>
            <person name="Bluhm B."/>
            <person name="Cannon C."/>
            <person name="Castanera R."/>
            <person name="Culley D."/>
            <person name="Daum C."/>
            <person name="Ezra D."/>
            <person name="Gonzalez J."/>
            <person name="Henrissat B."/>
            <person name="Kuo A."/>
            <person name="Liang C."/>
            <person name="Lipzen A."/>
            <person name="Lutzoni F."/>
            <person name="Magnuson J."/>
            <person name="Mondo S."/>
            <person name="Nolan M."/>
            <person name="Ohm R."/>
            <person name="Pangilinan J."/>
            <person name="Park H.-J."/>
            <person name="Ramirez L."/>
            <person name="Alfaro M."/>
            <person name="Sun H."/>
            <person name="Tritt A."/>
            <person name="Yoshinaga Y."/>
            <person name="Zwiers L.-H."/>
            <person name="Turgeon B."/>
            <person name="Goodwin S."/>
            <person name="Spatafora J."/>
            <person name="Crous P."/>
            <person name="Grigoriev I."/>
        </authorList>
    </citation>
    <scope>NUCLEOTIDE SEQUENCE</scope>
    <source>
        <strain evidence="2">CBS 125425</strain>
    </source>
</reference>
<evidence type="ECO:0000256" key="1">
    <source>
        <dbReference type="SAM" id="MobiDB-lite"/>
    </source>
</evidence>
<feature type="compositionally biased region" description="Acidic residues" evidence="1">
    <location>
        <begin position="251"/>
        <end position="260"/>
    </location>
</feature>
<feature type="compositionally biased region" description="Polar residues" evidence="1">
    <location>
        <begin position="267"/>
        <end position="282"/>
    </location>
</feature>
<feature type="compositionally biased region" description="Polar residues" evidence="1">
    <location>
        <begin position="321"/>
        <end position="348"/>
    </location>
</feature>
<evidence type="ECO:0000313" key="2">
    <source>
        <dbReference type="EMBL" id="KAF2733800.1"/>
    </source>
</evidence>
<comment type="caution">
    <text evidence="2">The sequence shown here is derived from an EMBL/GenBank/DDBJ whole genome shotgun (WGS) entry which is preliminary data.</text>
</comment>
<dbReference type="AlphaFoldDB" id="A0A9P4V2Y7"/>
<feature type="region of interest" description="Disordered" evidence="1">
    <location>
        <begin position="155"/>
        <end position="200"/>
    </location>
</feature>
<sequence length="401" mass="44069">MSDYGDDYSDYGEEWMYIEDEYMPADDLAEHAVNSPPPTQYLDDDAISDWDRFEYFNDLEYDSDGYDDAKFYTHNPSSEKTGEKRKRGGTAQHSKKKQKLVGELAASRTESIQTALSPVVWRSREAKPQPRTLDDQDVEPYALLKDWRERVADAPSWIKKAGQSGKDKENAEPETPSSSSEFEDMEDDEQEQGVDEAALMASLQANLSAAGGPLSGLDPQQLLQFAMRMMADKDAGDDIAGELADSMLEQAGDEEEEGEPADLVSWLSKQRGTEQGESSRTGVSGARAPPSRSVEYGGNRPPTPPSSEANRTIKAAENHRLGTSSQQTEKATAAHRNNFTLPPAQGTSSRKRKVQDNGDDDGSTNVSKKRSTRSYDAPTATSSARAGAPPRATRHGRTKRS</sequence>
<protein>
    <submittedName>
        <fullName evidence="2">Uncharacterized protein</fullName>
    </submittedName>
</protein>
<keyword evidence="3" id="KW-1185">Reference proteome</keyword>